<keyword evidence="1" id="KW-1133">Transmembrane helix</keyword>
<protein>
    <recommendedName>
        <fullName evidence="4">DUF2269 domain-containing protein</fullName>
    </recommendedName>
</protein>
<proteinExistence type="predicted"/>
<evidence type="ECO:0000313" key="3">
    <source>
        <dbReference type="Proteomes" id="UP000267464"/>
    </source>
</evidence>
<feature type="transmembrane region" description="Helical" evidence="1">
    <location>
        <begin position="12"/>
        <end position="33"/>
    </location>
</feature>
<reference evidence="2 3" key="2">
    <citation type="submission" date="2018-12" db="EMBL/GenBank/DDBJ databases">
        <title>Rhizobacter gummiphilus sp. nov., a rubber-degrading bacterium isolated from the soil of a botanical garden in Japan.</title>
        <authorList>
            <person name="Shunsuke S.S."/>
        </authorList>
    </citation>
    <scope>NUCLEOTIDE SEQUENCE [LARGE SCALE GENOMIC DNA]</scope>
    <source>
        <strain evidence="2 3">S-16</strain>
    </source>
</reference>
<feature type="transmembrane region" description="Helical" evidence="1">
    <location>
        <begin position="45"/>
        <end position="63"/>
    </location>
</feature>
<comment type="caution">
    <text evidence="2">The sequence shown here is derived from an EMBL/GenBank/DDBJ whole genome shotgun (WGS) entry which is preliminary data.</text>
</comment>
<dbReference type="OrthoDB" id="8082651at2"/>
<accession>A0A3N7HIV7</accession>
<name>A0A3N7HIV7_9BURK</name>
<keyword evidence="3" id="KW-1185">Reference proteome</keyword>
<evidence type="ECO:0000256" key="1">
    <source>
        <dbReference type="SAM" id="Phobius"/>
    </source>
</evidence>
<dbReference type="RefSeq" id="WP_124543223.1">
    <property type="nucleotide sequence ID" value="NZ_QUSW01000009.1"/>
</dbReference>
<gene>
    <name evidence="2" type="ORF">DZC73_25560</name>
</gene>
<evidence type="ECO:0008006" key="4">
    <source>
        <dbReference type="Google" id="ProtNLM"/>
    </source>
</evidence>
<dbReference type="AlphaFoldDB" id="A0A3N7HIV7"/>
<keyword evidence="1" id="KW-0812">Transmembrane</keyword>
<reference evidence="2 3" key="1">
    <citation type="submission" date="2018-08" db="EMBL/GenBank/DDBJ databases">
        <authorList>
            <person name="Khan S.A."/>
            <person name="Jeon C.O."/>
            <person name="Chun B.H."/>
            <person name="Jeong S.E."/>
        </authorList>
    </citation>
    <scope>NUCLEOTIDE SEQUENCE [LARGE SCALE GENOMIC DNA]</scope>
    <source>
        <strain evidence="2 3">S-16</strain>
    </source>
</reference>
<dbReference type="EMBL" id="QUSW01000009">
    <property type="protein sequence ID" value="RQP21977.1"/>
    <property type="molecule type" value="Genomic_DNA"/>
</dbReference>
<keyword evidence="1" id="KW-0472">Membrane</keyword>
<dbReference type="Proteomes" id="UP000267464">
    <property type="component" value="Unassembled WGS sequence"/>
</dbReference>
<dbReference type="PROSITE" id="PS51257">
    <property type="entry name" value="PROKAR_LIPOPROTEIN"/>
    <property type="match status" value="1"/>
</dbReference>
<organism evidence="2 3">
    <name type="scientific">Piscinibacter terrae</name>
    <dbReference type="NCBI Taxonomy" id="2496871"/>
    <lineage>
        <taxon>Bacteria</taxon>
        <taxon>Pseudomonadati</taxon>
        <taxon>Pseudomonadota</taxon>
        <taxon>Betaproteobacteria</taxon>
        <taxon>Burkholderiales</taxon>
        <taxon>Sphaerotilaceae</taxon>
        <taxon>Piscinibacter</taxon>
    </lineage>
</organism>
<evidence type="ECO:0000313" key="2">
    <source>
        <dbReference type="EMBL" id="RQP21977.1"/>
    </source>
</evidence>
<feature type="transmembrane region" description="Helical" evidence="1">
    <location>
        <begin position="83"/>
        <end position="102"/>
    </location>
</feature>
<sequence length="170" mass="18258">MNPYLRKAAVIAHLTCSVGWLGAVACFLALAVAGLTSSDVSTVRAAYLAMGLISWFVIVPLSIASPLTGVIQSLGTAWGLFRHWWVVVKLLITLPSTAFLLLHMRAIDRLARVAAETTLASNDLRALRIQLATDAGAAVVVLLVVVVLAIYKPRGVTRYGQRHQTVQPTT</sequence>
<feature type="transmembrane region" description="Helical" evidence="1">
    <location>
        <begin position="131"/>
        <end position="151"/>
    </location>
</feature>